<accession>A0A067MJX0</accession>
<name>A0A067MJX0_BOTB1</name>
<reference evidence="2" key="1">
    <citation type="journal article" date="2014" name="Proc. Natl. Acad. Sci. U.S.A.">
        <title>Extensive sampling of basidiomycete genomes demonstrates inadequacy of the white-rot/brown-rot paradigm for wood decay fungi.</title>
        <authorList>
            <person name="Riley R."/>
            <person name="Salamov A.A."/>
            <person name="Brown D.W."/>
            <person name="Nagy L.G."/>
            <person name="Floudas D."/>
            <person name="Held B.W."/>
            <person name="Levasseur A."/>
            <person name="Lombard V."/>
            <person name="Morin E."/>
            <person name="Otillar R."/>
            <person name="Lindquist E.A."/>
            <person name="Sun H."/>
            <person name="LaButti K.M."/>
            <person name="Schmutz J."/>
            <person name="Jabbour D."/>
            <person name="Luo H."/>
            <person name="Baker S.E."/>
            <person name="Pisabarro A.G."/>
            <person name="Walton J.D."/>
            <person name="Blanchette R.A."/>
            <person name="Henrissat B."/>
            <person name="Martin F."/>
            <person name="Cullen D."/>
            <person name="Hibbett D.S."/>
            <person name="Grigoriev I.V."/>
        </authorList>
    </citation>
    <scope>NUCLEOTIDE SEQUENCE [LARGE SCALE GENOMIC DNA]</scope>
    <source>
        <strain evidence="2">FD-172 SS1</strain>
    </source>
</reference>
<dbReference type="STRING" id="930990.A0A067MJX0"/>
<proteinExistence type="predicted"/>
<dbReference type="InParanoid" id="A0A067MJX0"/>
<protein>
    <submittedName>
        <fullName evidence="1">Uncharacterized protein</fullName>
    </submittedName>
</protein>
<dbReference type="HOGENOM" id="CLU_004591_0_0_1"/>
<dbReference type="EMBL" id="KL198034">
    <property type="protein sequence ID" value="KDQ15035.1"/>
    <property type="molecule type" value="Genomic_DNA"/>
</dbReference>
<evidence type="ECO:0000313" key="1">
    <source>
        <dbReference type="EMBL" id="KDQ15035.1"/>
    </source>
</evidence>
<gene>
    <name evidence="1" type="ORF">BOTBODRAFT_109086</name>
</gene>
<dbReference type="OrthoDB" id="2246127at2759"/>
<evidence type="ECO:0000313" key="2">
    <source>
        <dbReference type="Proteomes" id="UP000027195"/>
    </source>
</evidence>
<dbReference type="Proteomes" id="UP000027195">
    <property type="component" value="Unassembled WGS sequence"/>
</dbReference>
<sequence>MPNLLRSVAKGRCVYSVLVIMFIDDVSGNVSQQWNKHYCCYASNGALPRCLQELEENIQFVATSSHAKSLEMIKAICSSFRETFDDPIPTWDAELGEECLIHIFPLFFPGDNPMQAELCLHAGLAANHFCRMCKVGGTQEFKRSEQGYPTLFKSGVLRDLQTMQQDVADQIMWGLDPGATSTLEGMVRDSGVKDSLAHPTIEGMIRLGIDLRRRVPGITAKSPEEVWELLNAELNKKGGADGMINPLLDIDGIDIHLDTPTEILHAILLGVIKYFWAQTMLHIIQSKKSDIFLARLNSVSKDGLDIPPITADYMFNYRGSLIGKHFKAIVQIMPFIVYDLVSKDTLDAWLAISWLVVLLWHTEIKDMDIYCVRSLSPVLQCDPLINLVFRLSYRKSSTIFSI</sequence>
<organism evidence="1 2">
    <name type="scientific">Botryobasidium botryosum (strain FD-172 SS1)</name>
    <dbReference type="NCBI Taxonomy" id="930990"/>
    <lineage>
        <taxon>Eukaryota</taxon>
        <taxon>Fungi</taxon>
        <taxon>Dikarya</taxon>
        <taxon>Basidiomycota</taxon>
        <taxon>Agaricomycotina</taxon>
        <taxon>Agaricomycetes</taxon>
        <taxon>Cantharellales</taxon>
        <taxon>Botryobasidiaceae</taxon>
        <taxon>Botryobasidium</taxon>
    </lineage>
</organism>
<dbReference type="PANTHER" id="PTHR31912:SF34">
    <property type="entry name" value="NOTOCHORD-RELATED PROTEIN"/>
    <property type="match status" value="1"/>
</dbReference>
<keyword evidence="2" id="KW-1185">Reference proteome</keyword>
<dbReference type="PANTHER" id="PTHR31912">
    <property type="entry name" value="IP13529P"/>
    <property type="match status" value="1"/>
</dbReference>
<dbReference type="AlphaFoldDB" id="A0A067MJX0"/>